<protein>
    <submittedName>
        <fullName evidence="2">Uncharacterized protein YwqG</fullName>
    </submittedName>
</protein>
<organism evidence="2 3">
    <name type="scientific">Edaphobacillus lindanitolerans</name>
    <dbReference type="NCBI Taxonomy" id="550447"/>
    <lineage>
        <taxon>Bacteria</taxon>
        <taxon>Bacillati</taxon>
        <taxon>Bacillota</taxon>
        <taxon>Bacilli</taxon>
        <taxon>Bacillales</taxon>
        <taxon>Bacillaceae</taxon>
        <taxon>Edaphobacillus</taxon>
    </lineage>
</organism>
<dbReference type="SUPFAM" id="SSF103032">
    <property type="entry name" value="Hypothetical protein YwqG"/>
    <property type="match status" value="1"/>
</dbReference>
<keyword evidence="3" id="KW-1185">Reference proteome</keyword>
<dbReference type="Proteomes" id="UP000187550">
    <property type="component" value="Unassembled WGS sequence"/>
</dbReference>
<sequence length="261" mass="29100">MVNLVDKLAGQGLEQYTELIRKLSARCISIQKEDAAGPLAPGASKFGGAPDLPPGTDIPGSDGRPLTLLAQINLSDLEIAGIAHPFPARGILSFYYDIEEQPWGGDEEDRNGWRVMFYEGDPAELERAEVPEDRMLPEYAASFEAAESIDADELIDLDIDDDDAEGIFELLENGEPKHQMLGFPFAVQNPVFMETAHYCDGVEDWDEAEKAADDYVLLFQMDSDDDLDAMWGDMGILYFSIKKEDLEAERFDRTKMIMQCS</sequence>
<dbReference type="PANTHER" id="PTHR36436:SF6">
    <property type="entry name" value="SLL5081 PROTEIN"/>
    <property type="match status" value="1"/>
</dbReference>
<feature type="region of interest" description="Disordered" evidence="1">
    <location>
        <begin position="39"/>
        <end position="63"/>
    </location>
</feature>
<dbReference type="InterPro" id="IPR035948">
    <property type="entry name" value="YwqG-like_sf"/>
</dbReference>
<dbReference type="RefSeq" id="WP_076757354.1">
    <property type="nucleotide sequence ID" value="NZ_FTPL01000001.1"/>
</dbReference>
<dbReference type="AlphaFoldDB" id="A0A1U7PNM6"/>
<dbReference type="Pfam" id="PF09234">
    <property type="entry name" value="DUF1963"/>
    <property type="match status" value="1"/>
</dbReference>
<dbReference type="STRING" id="550447.SAMN05428946_1151"/>
<dbReference type="PANTHER" id="PTHR36436">
    <property type="entry name" value="SLL5081 PROTEIN"/>
    <property type="match status" value="1"/>
</dbReference>
<evidence type="ECO:0000313" key="3">
    <source>
        <dbReference type="Proteomes" id="UP000187550"/>
    </source>
</evidence>
<evidence type="ECO:0000313" key="2">
    <source>
        <dbReference type="EMBL" id="SIT75305.1"/>
    </source>
</evidence>
<evidence type="ECO:0000256" key="1">
    <source>
        <dbReference type="SAM" id="MobiDB-lite"/>
    </source>
</evidence>
<dbReference type="InterPro" id="IPR015315">
    <property type="entry name" value="DUF1963"/>
</dbReference>
<proteinExistence type="predicted"/>
<gene>
    <name evidence="2" type="ORF">SAMN05428946_1151</name>
</gene>
<accession>A0A1U7PNM6</accession>
<reference evidence="3" key="1">
    <citation type="submission" date="2017-01" db="EMBL/GenBank/DDBJ databases">
        <authorList>
            <person name="Varghese N."/>
            <person name="Submissions S."/>
        </authorList>
    </citation>
    <scope>NUCLEOTIDE SEQUENCE [LARGE SCALE GENOMIC DNA]</scope>
    <source>
        <strain evidence="3">MNA4</strain>
    </source>
</reference>
<dbReference type="OrthoDB" id="8856529at2"/>
<dbReference type="Gene3D" id="2.30.320.10">
    <property type="entry name" value="YwqG-like"/>
    <property type="match status" value="1"/>
</dbReference>
<name>A0A1U7PNM6_9BACI</name>
<dbReference type="EMBL" id="FTPL01000001">
    <property type="protein sequence ID" value="SIT75305.1"/>
    <property type="molecule type" value="Genomic_DNA"/>
</dbReference>